<feature type="region of interest" description="Disordered" evidence="1">
    <location>
        <begin position="28"/>
        <end position="55"/>
    </location>
</feature>
<reference evidence="2 3" key="1">
    <citation type="submission" date="2013-02" db="EMBL/GenBank/DDBJ databases">
        <authorList>
            <person name="Genoscope - CEA"/>
        </authorList>
    </citation>
    <scope>NUCLEOTIDE SEQUENCE [LARGE SCALE GENOMIC DNA]</scope>
    <source>
        <strain evidence="2 3">STM 2683</strain>
    </source>
</reference>
<dbReference type="EMBL" id="CAUM01000143">
    <property type="protein sequence ID" value="CCV08270.1"/>
    <property type="molecule type" value="Genomic_DNA"/>
</dbReference>
<gene>
    <name evidence="2" type="ORF">MESS2_730166</name>
</gene>
<keyword evidence="3" id="KW-1185">Reference proteome</keyword>
<evidence type="ECO:0000313" key="3">
    <source>
        <dbReference type="Proteomes" id="UP000012062"/>
    </source>
</evidence>
<organism evidence="2 3">
    <name type="scientific">Mesorhizobium metallidurans STM 2683</name>
    <dbReference type="NCBI Taxonomy" id="1297569"/>
    <lineage>
        <taxon>Bacteria</taxon>
        <taxon>Pseudomonadati</taxon>
        <taxon>Pseudomonadota</taxon>
        <taxon>Alphaproteobacteria</taxon>
        <taxon>Hyphomicrobiales</taxon>
        <taxon>Phyllobacteriaceae</taxon>
        <taxon>Mesorhizobium</taxon>
    </lineage>
</organism>
<evidence type="ECO:0000256" key="1">
    <source>
        <dbReference type="SAM" id="MobiDB-lite"/>
    </source>
</evidence>
<dbReference type="STRING" id="1297569.MESS2_730166"/>
<dbReference type="Proteomes" id="UP000012062">
    <property type="component" value="Unassembled WGS sequence"/>
</dbReference>
<comment type="caution">
    <text evidence="2">The sequence shown here is derived from an EMBL/GenBank/DDBJ whole genome shotgun (WGS) entry which is preliminary data.</text>
</comment>
<protein>
    <submittedName>
        <fullName evidence="2">Uncharacterized protein</fullName>
    </submittedName>
</protein>
<name>M5EWB1_9HYPH</name>
<accession>M5EWB1</accession>
<sequence>MAVTQALRIEATGIEQATFFQNSWADTSDRCQSTGHHKPPPMHTSRAAHQQASQPDDGRMVCHAWCLPGCRRNS</sequence>
<evidence type="ECO:0000313" key="2">
    <source>
        <dbReference type="EMBL" id="CCV08270.1"/>
    </source>
</evidence>
<proteinExistence type="predicted"/>
<dbReference type="AlphaFoldDB" id="M5EWB1"/>